<feature type="transmembrane region" description="Helical" evidence="1">
    <location>
        <begin position="38"/>
        <end position="55"/>
    </location>
</feature>
<accession>A0A6A0A9A0</accession>
<keyword evidence="3" id="KW-1185">Reference proteome</keyword>
<organism evidence="2 3">
    <name type="scientific">Haematococcus lacustris</name>
    <name type="common">Green alga</name>
    <name type="synonym">Haematococcus pluvialis</name>
    <dbReference type="NCBI Taxonomy" id="44745"/>
    <lineage>
        <taxon>Eukaryota</taxon>
        <taxon>Viridiplantae</taxon>
        <taxon>Chlorophyta</taxon>
        <taxon>core chlorophytes</taxon>
        <taxon>Chlorophyceae</taxon>
        <taxon>CS clade</taxon>
        <taxon>Chlamydomonadales</taxon>
        <taxon>Haematococcaceae</taxon>
        <taxon>Haematococcus</taxon>
    </lineage>
</organism>
<dbReference type="AlphaFoldDB" id="A0A6A0A9A0"/>
<evidence type="ECO:0000313" key="2">
    <source>
        <dbReference type="EMBL" id="GFH29215.1"/>
    </source>
</evidence>
<comment type="caution">
    <text evidence="2">The sequence shown here is derived from an EMBL/GenBank/DDBJ whole genome shotgun (WGS) entry which is preliminary data.</text>
</comment>
<protein>
    <submittedName>
        <fullName evidence="2">Uncharacterized protein</fullName>
    </submittedName>
</protein>
<proteinExistence type="predicted"/>
<sequence length="57" mass="6322">MPLESLTPLMLPVLYLVTLATIPLTIMYAIMGLLFSPIIVPVSIIIKHLSIVLFFPL</sequence>
<feature type="non-terminal residue" evidence="2">
    <location>
        <position position="57"/>
    </location>
</feature>
<evidence type="ECO:0000256" key="1">
    <source>
        <dbReference type="SAM" id="Phobius"/>
    </source>
</evidence>
<name>A0A6A0A9A0_HAELA</name>
<feature type="transmembrane region" description="Helical" evidence="1">
    <location>
        <begin position="12"/>
        <end position="31"/>
    </location>
</feature>
<dbReference type="EMBL" id="BLLF01004241">
    <property type="protein sequence ID" value="GFH29215.1"/>
    <property type="molecule type" value="Genomic_DNA"/>
</dbReference>
<feature type="non-terminal residue" evidence="2">
    <location>
        <position position="1"/>
    </location>
</feature>
<reference evidence="2 3" key="1">
    <citation type="submission" date="2020-02" db="EMBL/GenBank/DDBJ databases">
        <title>Draft genome sequence of Haematococcus lacustris strain NIES-144.</title>
        <authorList>
            <person name="Morimoto D."/>
            <person name="Nakagawa S."/>
            <person name="Yoshida T."/>
            <person name="Sawayama S."/>
        </authorList>
    </citation>
    <scope>NUCLEOTIDE SEQUENCE [LARGE SCALE GENOMIC DNA]</scope>
    <source>
        <strain evidence="2 3">NIES-144</strain>
    </source>
</reference>
<dbReference type="Proteomes" id="UP000485058">
    <property type="component" value="Unassembled WGS sequence"/>
</dbReference>
<evidence type="ECO:0000313" key="3">
    <source>
        <dbReference type="Proteomes" id="UP000485058"/>
    </source>
</evidence>
<keyword evidence="1" id="KW-1133">Transmembrane helix</keyword>
<gene>
    <name evidence="2" type="ORF">HaLaN_27847</name>
</gene>
<keyword evidence="1" id="KW-0812">Transmembrane</keyword>
<keyword evidence="1" id="KW-0472">Membrane</keyword>